<feature type="region of interest" description="Disordered" evidence="3">
    <location>
        <begin position="1"/>
        <end position="23"/>
    </location>
</feature>
<organism evidence="4 5">
    <name type="scientific">Arcanobacterium phocisimile</name>
    <dbReference type="NCBI Taxonomy" id="1302235"/>
    <lineage>
        <taxon>Bacteria</taxon>
        <taxon>Bacillati</taxon>
        <taxon>Actinomycetota</taxon>
        <taxon>Actinomycetes</taxon>
        <taxon>Actinomycetales</taxon>
        <taxon>Actinomycetaceae</taxon>
        <taxon>Arcanobacterium</taxon>
    </lineage>
</organism>
<dbReference type="InterPro" id="IPR029063">
    <property type="entry name" value="SAM-dependent_MTases_sf"/>
</dbReference>
<dbReference type="Gene3D" id="3.40.50.150">
    <property type="entry name" value="Vaccinia Virus protein VP39"/>
    <property type="match status" value="1"/>
</dbReference>
<dbReference type="NCBIfam" id="TIGR00095">
    <property type="entry name" value="16S rRNA (guanine(966)-N(2))-methyltransferase RsmD"/>
    <property type="match status" value="1"/>
</dbReference>
<dbReference type="SUPFAM" id="SSF53335">
    <property type="entry name" value="S-adenosyl-L-methionine-dependent methyltransferases"/>
    <property type="match status" value="1"/>
</dbReference>
<dbReference type="PIRSF" id="PIRSF004553">
    <property type="entry name" value="CHP00095"/>
    <property type="match status" value="1"/>
</dbReference>
<reference evidence="4 5" key="1">
    <citation type="submission" date="2021-02" db="EMBL/GenBank/DDBJ databases">
        <title>Complete Genome Sequence of Arcanobacterium phocisimile strain DSM 26142T from a harbour seal.</title>
        <authorList>
            <person name="Borowiak M."/>
            <person name="Alssahen M."/>
            <person name="Malorny B."/>
            <person name="Laemmler C."/>
            <person name="Siebert U."/>
            <person name="Ploetz M."/>
            <person name="Abdulmawjood A."/>
        </authorList>
    </citation>
    <scope>NUCLEOTIDE SEQUENCE [LARGE SCALE GENOMIC DNA]</scope>
    <source>
        <strain evidence="4 5">DSM 26142</strain>
    </source>
</reference>
<gene>
    <name evidence="4" type="primary">rsmD</name>
    <name evidence="4" type="ORF">JTE88_05505</name>
</gene>
<sequence length="187" mass="20612">MSRIIAGSARGRQLSVPKSGTRPTSSRVREALFSHLEHRDFIADCDILDLFAGSGAFALEALSRGARRAIGVDSAPEAHRAMQTNARTTGLALQHIKAQALTYVSQPGTDGPFDVVFLDPPYDFPDEQLAEILAQLPRHLKSDGVVVVERAKRSSQPRWPAQLEAERERTWGDTRVWSAHMAVEDVE</sequence>
<evidence type="ECO:0000313" key="4">
    <source>
        <dbReference type="EMBL" id="QRV01564.1"/>
    </source>
</evidence>
<evidence type="ECO:0000313" key="5">
    <source>
        <dbReference type="Proteomes" id="UP000602653"/>
    </source>
</evidence>
<dbReference type="InterPro" id="IPR002052">
    <property type="entry name" value="DNA_methylase_N6_adenine_CS"/>
</dbReference>
<keyword evidence="5" id="KW-1185">Reference proteome</keyword>
<dbReference type="EC" id="2.1.1.171" evidence="4"/>
<name>A0ABX7IEK0_9ACTO</name>
<dbReference type="EMBL" id="CP070228">
    <property type="protein sequence ID" value="QRV01564.1"/>
    <property type="molecule type" value="Genomic_DNA"/>
</dbReference>
<dbReference type="PROSITE" id="PS00092">
    <property type="entry name" value="N6_MTASE"/>
    <property type="match status" value="1"/>
</dbReference>
<accession>A0ABX7IEK0</accession>
<dbReference type="Pfam" id="PF03602">
    <property type="entry name" value="Cons_hypoth95"/>
    <property type="match status" value="1"/>
</dbReference>
<keyword evidence="1 4" id="KW-0489">Methyltransferase</keyword>
<dbReference type="PANTHER" id="PTHR43542:SF1">
    <property type="entry name" value="METHYLTRANSFERASE"/>
    <property type="match status" value="1"/>
</dbReference>
<evidence type="ECO:0000256" key="3">
    <source>
        <dbReference type="SAM" id="MobiDB-lite"/>
    </source>
</evidence>
<keyword evidence="2 4" id="KW-0808">Transferase</keyword>
<dbReference type="CDD" id="cd02440">
    <property type="entry name" value="AdoMet_MTases"/>
    <property type="match status" value="1"/>
</dbReference>
<dbReference type="GO" id="GO:0052913">
    <property type="term" value="F:16S rRNA (guanine(966)-N(2))-methyltransferase activity"/>
    <property type="evidence" value="ECO:0007669"/>
    <property type="project" value="UniProtKB-EC"/>
</dbReference>
<evidence type="ECO:0000256" key="2">
    <source>
        <dbReference type="ARBA" id="ARBA00022679"/>
    </source>
</evidence>
<protein>
    <submittedName>
        <fullName evidence="4">16S rRNA (Guanine(966)-N(2))-methyltransferase RsmD</fullName>
        <ecNumber evidence="4">2.1.1.171</ecNumber>
    </submittedName>
</protein>
<dbReference type="Proteomes" id="UP000602653">
    <property type="component" value="Chromosome"/>
</dbReference>
<proteinExistence type="predicted"/>
<dbReference type="InterPro" id="IPR004398">
    <property type="entry name" value="RNA_MeTrfase_RsmD"/>
</dbReference>
<dbReference type="PANTHER" id="PTHR43542">
    <property type="entry name" value="METHYLTRANSFERASE"/>
    <property type="match status" value="1"/>
</dbReference>
<dbReference type="RefSeq" id="WP_204423350.1">
    <property type="nucleotide sequence ID" value="NZ_CP070228.1"/>
</dbReference>
<evidence type="ECO:0000256" key="1">
    <source>
        <dbReference type="ARBA" id="ARBA00022603"/>
    </source>
</evidence>